<evidence type="ECO:0000313" key="2">
    <source>
        <dbReference type="RefSeq" id="XP_019095918.1"/>
    </source>
</evidence>
<sequence length="110" mass="12076">MFVQLTGGLEEASCRENPKSVSDQAVGMGVIRGGGVRPDQQLVKRGIIWLCLGLDISTKYQLICSPYLRLNHFVPFATVDAKEGAHPTEVQSFALLSCYVCSAVKVDWIF</sequence>
<proteinExistence type="predicted"/>
<evidence type="ECO:0000313" key="1">
    <source>
        <dbReference type="Proteomes" id="UP000694864"/>
    </source>
</evidence>
<reference evidence="2" key="2">
    <citation type="submission" date="2025-08" db="UniProtKB">
        <authorList>
            <consortium name="RefSeq"/>
        </authorList>
    </citation>
    <scope>IDENTIFICATION</scope>
    <source>
        <tissue evidence="2">Leaf</tissue>
    </source>
</reference>
<dbReference type="RefSeq" id="XP_019095918.1">
    <property type="nucleotide sequence ID" value="XM_019240373.1"/>
</dbReference>
<reference evidence="1" key="1">
    <citation type="journal article" date="2014" name="Nat. Commun.">
        <title>The emerging biofuel crop Camelina sativa retains a highly undifferentiated hexaploid genome structure.</title>
        <authorList>
            <person name="Kagale S."/>
            <person name="Koh C."/>
            <person name="Nixon J."/>
            <person name="Bollina V."/>
            <person name="Clarke W.E."/>
            <person name="Tuteja R."/>
            <person name="Spillane C."/>
            <person name="Robinson S.J."/>
            <person name="Links M.G."/>
            <person name="Clarke C."/>
            <person name="Higgins E.E."/>
            <person name="Huebert T."/>
            <person name="Sharpe A.G."/>
            <person name="Parkin I.A."/>
        </authorList>
    </citation>
    <scope>NUCLEOTIDE SEQUENCE [LARGE SCALE GENOMIC DNA]</scope>
    <source>
        <strain evidence="1">cv. DH55</strain>
    </source>
</reference>
<organism evidence="1 2">
    <name type="scientific">Camelina sativa</name>
    <name type="common">False flax</name>
    <name type="synonym">Myagrum sativum</name>
    <dbReference type="NCBI Taxonomy" id="90675"/>
    <lineage>
        <taxon>Eukaryota</taxon>
        <taxon>Viridiplantae</taxon>
        <taxon>Streptophyta</taxon>
        <taxon>Embryophyta</taxon>
        <taxon>Tracheophyta</taxon>
        <taxon>Spermatophyta</taxon>
        <taxon>Magnoliopsida</taxon>
        <taxon>eudicotyledons</taxon>
        <taxon>Gunneridae</taxon>
        <taxon>Pentapetalae</taxon>
        <taxon>rosids</taxon>
        <taxon>malvids</taxon>
        <taxon>Brassicales</taxon>
        <taxon>Brassicaceae</taxon>
        <taxon>Camelineae</taxon>
        <taxon>Camelina</taxon>
    </lineage>
</organism>
<protein>
    <submittedName>
        <fullName evidence="2">Uncharacterized protein LOC104762227 isoform X1</fullName>
    </submittedName>
</protein>
<keyword evidence="1" id="KW-1185">Reference proteome</keyword>
<dbReference type="GeneID" id="104762227"/>
<dbReference type="Proteomes" id="UP000694864">
    <property type="component" value="Chromosome 18"/>
</dbReference>
<gene>
    <name evidence="2" type="primary">LOC104762227</name>
</gene>
<accession>A0ABM1RA80</accession>
<name>A0ABM1RA80_CAMSA</name>